<sequence length="280" mass="30819">MFALAFHAFLRVGEITVSNNNVPNPNLLQREQLVLREQFLSLTFHVFKHSTGQPFTLKVEAGTQAADCPVTLMAQYLSRHGSTPGPLFTGTQNLPVSRSQFNEQLRRALAFCKLNTSLFKSHSFRIGAATTAAAKGLSDSQIRQLGRWRSDAFKRSSECTDLTPGIPPTIALSYPGRTTTKPESPTCQTLCLEVSRIPKTFIRLLRRTARQTEPVQLCLKTLRGTFTLVQSFLNGGLSTPFFVHAEPTCSTTAYLAPSPQTISCPYGCVKLHVSLTGLDI</sequence>
<dbReference type="Proteomes" id="UP001519460">
    <property type="component" value="Unassembled WGS sequence"/>
</dbReference>
<dbReference type="AlphaFoldDB" id="A0ABD0KZW3"/>
<dbReference type="InterPro" id="IPR052925">
    <property type="entry name" value="Phage_Integrase-like_Recomb"/>
</dbReference>
<dbReference type="PANTHER" id="PTHR34605">
    <property type="entry name" value="PHAGE_INTEGRASE DOMAIN-CONTAINING PROTEIN"/>
    <property type="match status" value="1"/>
</dbReference>
<dbReference type="InterPro" id="IPR011010">
    <property type="entry name" value="DNA_brk_join_enz"/>
</dbReference>
<name>A0ABD0KZW3_9CAEN</name>
<evidence type="ECO:0008006" key="4">
    <source>
        <dbReference type="Google" id="ProtNLM"/>
    </source>
</evidence>
<keyword evidence="3" id="KW-1185">Reference proteome</keyword>
<reference evidence="2 3" key="1">
    <citation type="journal article" date="2023" name="Sci. Data">
        <title>Genome assembly of the Korean intertidal mud-creeper Batillaria attramentaria.</title>
        <authorList>
            <person name="Patra A.K."/>
            <person name="Ho P.T."/>
            <person name="Jun S."/>
            <person name="Lee S.J."/>
            <person name="Kim Y."/>
            <person name="Won Y.J."/>
        </authorList>
    </citation>
    <scope>NUCLEOTIDE SEQUENCE [LARGE SCALE GENOMIC DNA]</scope>
    <source>
        <strain evidence="2">Wonlab-2016</strain>
    </source>
</reference>
<protein>
    <recommendedName>
        <fullName evidence="4">Tyr recombinase domain-containing protein</fullName>
    </recommendedName>
</protein>
<dbReference type="Gene3D" id="1.10.443.10">
    <property type="entry name" value="Intergrase catalytic core"/>
    <property type="match status" value="1"/>
</dbReference>
<evidence type="ECO:0000313" key="3">
    <source>
        <dbReference type="Proteomes" id="UP001519460"/>
    </source>
</evidence>
<comment type="caution">
    <text evidence="2">The sequence shown here is derived from an EMBL/GenBank/DDBJ whole genome shotgun (WGS) entry which is preliminary data.</text>
</comment>
<dbReference type="SUPFAM" id="SSF56349">
    <property type="entry name" value="DNA breaking-rejoining enzymes"/>
    <property type="match status" value="1"/>
</dbReference>
<keyword evidence="1" id="KW-0233">DNA recombination</keyword>
<dbReference type="EMBL" id="JACVVK020000104">
    <property type="protein sequence ID" value="KAK7492312.1"/>
    <property type="molecule type" value="Genomic_DNA"/>
</dbReference>
<organism evidence="2 3">
    <name type="scientific">Batillaria attramentaria</name>
    <dbReference type="NCBI Taxonomy" id="370345"/>
    <lineage>
        <taxon>Eukaryota</taxon>
        <taxon>Metazoa</taxon>
        <taxon>Spiralia</taxon>
        <taxon>Lophotrochozoa</taxon>
        <taxon>Mollusca</taxon>
        <taxon>Gastropoda</taxon>
        <taxon>Caenogastropoda</taxon>
        <taxon>Sorbeoconcha</taxon>
        <taxon>Cerithioidea</taxon>
        <taxon>Batillariidae</taxon>
        <taxon>Batillaria</taxon>
    </lineage>
</organism>
<dbReference type="PANTHER" id="PTHR34605:SF3">
    <property type="entry name" value="P CELL-TYPE AGGLUTINATION PROTEIN MAP4-LIKE-RELATED"/>
    <property type="match status" value="1"/>
</dbReference>
<gene>
    <name evidence="2" type="ORF">BaRGS_00016409</name>
</gene>
<dbReference type="InterPro" id="IPR013762">
    <property type="entry name" value="Integrase-like_cat_sf"/>
</dbReference>
<accession>A0ABD0KZW3</accession>
<dbReference type="GO" id="GO:0006310">
    <property type="term" value="P:DNA recombination"/>
    <property type="evidence" value="ECO:0007669"/>
    <property type="project" value="UniProtKB-KW"/>
</dbReference>
<proteinExistence type="predicted"/>
<evidence type="ECO:0000313" key="2">
    <source>
        <dbReference type="EMBL" id="KAK7492312.1"/>
    </source>
</evidence>
<evidence type="ECO:0000256" key="1">
    <source>
        <dbReference type="ARBA" id="ARBA00023172"/>
    </source>
</evidence>